<evidence type="ECO:0000256" key="1">
    <source>
        <dbReference type="SAM" id="MobiDB-lite"/>
    </source>
</evidence>
<dbReference type="Proteomes" id="UP001521222">
    <property type="component" value="Unassembled WGS sequence"/>
</dbReference>
<evidence type="ECO:0000313" key="2">
    <source>
        <dbReference type="EMBL" id="KAL1598270.1"/>
    </source>
</evidence>
<evidence type="ECO:0000313" key="3">
    <source>
        <dbReference type="Proteomes" id="UP001521222"/>
    </source>
</evidence>
<protein>
    <submittedName>
        <fullName evidence="2">Uncharacterized protein</fullName>
    </submittedName>
</protein>
<feature type="compositionally biased region" description="Low complexity" evidence="1">
    <location>
        <begin position="91"/>
        <end position="103"/>
    </location>
</feature>
<proteinExistence type="predicted"/>
<reference evidence="2 3" key="1">
    <citation type="submission" date="2024-02" db="EMBL/GenBank/DDBJ databases">
        <title>De novo assembly and annotation of 12 fungi associated with fruit tree decline syndrome in Ontario, Canada.</title>
        <authorList>
            <person name="Sulman M."/>
            <person name="Ellouze W."/>
            <person name="Ilyukhin E."/>
        </authorList>
    </citation>
    <scope>NUCLEOTIDE SEQUENCE [LARGE SCALE GENOMIC DNA]</scope>
    <source>
        <strain evidence="2 3">M97-236</strain>
    </source>
</reference>
<dbReference type="EMBL" id="JAKIXB020000023">
    <property type="protein sequence ID" value="KAL1598270.1"/>
    <property type="molecule type" value="Genomic_DNA"/>
</dbReference>
<accession>A0ABR3R1G8</accession>
<name>A0ABR3R1G8_9PLEO</name>
<comment type="caution">
    <text evidence="2">The sequence shown here is derived from an EMBL/GenBank/DDBJ whole genome shotgun (WGS) entry which is preliminary data.</text>
</comment>
<sequence length="115" mass="12810">MILNMFIHGYFAVNNIPMKKTFSKVFSCSRSNTCQQCPNCQAKFVPSKVDTTTKKGYSLLRGEDYLDVEAGLIQYRDSEDFLGEGAERAEQAAQADQPKQADAAESDKGKDMIEV</sequence>
<keyword evidence="3" id="KW-1185">Reference proteome</keyword>
<organism evidence="2 3">
    <name type="scientific">Nothophoma quercina</name>
    <dbReference type="NCBI Taxonomy" id="749835"/>
    <lineage>
        <taxon>Eukaryota</taxon>
        <taxon>Fungi</taxon>
        <taxon>Dikarya</taxon>
        <taxon>Ascomycota</taxon>
        <taxon>Pezizomycotina</taxon>
        <taxon>Dothideomycetes</taxon>
        <taxon>Pleosporomycetidae</taxon>
        <taxon>Pleosporales</taxon>
        <taxon>Pleosporineae</taxon>
        <taxon>Didymellaceae</taxon>
        <taxon>Nothophoma</taxon>
    </lineage>
</organism>
<feature type="compositionally biased region" description="Basic and acidic residues" evidence="1">
    <location>
        <begin position="105"/>
        <end position="115"/>
    </location>
</feature>
<gene>
    <name evidence="2" type="ORF">SLS59_006954</name>
</gene>
<feature type="region of interest" description="Disordered" evidence="1">
    <location>
        <begin position="84"/>
        <end position="115"/>
    </location>
</feature>